<gene>
    <name evidence="1" type="ORF">TNIN_421951</name>
</gene>
<evidence type="ECO:0000313" key="1">
    <source>
        <dbReference type="EMBL" id="GFY79204.1"/>
    </source>
</evidence>
<dbReference type="EMBL" id="BMAV01023458">
    <property type="protein sequence ID" value="GFY79204.1"/>
    <property type="molecule type" value="Genomic_DNA"/>
</dbReference>
<evidence type="ECO:0000313" key="2">
    <source>
        <dbReference type="Proteomes" id="UP000886998"/>
    </source>
</evidence>
<protein>
    <submittedName>
        <fullName evidence="1">Uncharacterized protein</fullName>
    </submittedName>
</protein>
<organism evidence="1 2">
    <name type="scientific">Trichonephila inaurata madagascariensis</name>
    <dbReference type="NCBI Taxonomy" id="2747483"/>
    <lineage>
        <taxon>Eukaryota</taxon>
        <taxon>Metazoa</taxon>
        <taxon>Ecdysozoa</taxon>
        <taxon>Arthropoda</taxon>
        <taxon>Chelicerata</taxon>
        <taxon>Arachnida</taxon>
        <taxon>Araneae</taxon>
        <taxon>Araneomorphae</taxon>
        <taxon>Entelegynae</taxon>
        <taxon>Araneoidea</taxon>
        <taxon>Nephilidae</taxon>
        <taxon>Trichonephila</taxon>
        <taxon>Trichonephila inaurata</taxon>
    </lineage>
</organism>
<accession>A0A8X7CNB1</accession>
<comment type="caution">
    <text evidence="1">The sequence shown here is derived from an EMBL/GenBank/DDBJ whole genome shotgun (WGS) entry which is preliminary data.</text>
</comment>
<sequence>MLETSSTSYLSRVGTTRIVFQSEFRLDGDAPQLTGSGYHVQKLRYGLELCLVEIIYLGGYAQEQRPEKSVTLSRERLGISVRPIGTVACKLGGRFCLLPHVRDTYLLALYTIHRTTIKSTRTLMTTNTYGAITRTCGSQSHTNDDSRSGRPSSIVVGYTQRPLHSMCTFGDILSYMKLVS</sequence>
<proteinExistence type="predicted"/>
<dbReference type="AlphaFoldDB" id="A0A8X7CNB1"/>
<name>A0A8X7CNB1_9ARAC</name>
<reference evidence="1" key="1">
    <citation type="submission" date="2020-08" db="EMBL/GenBank/DDBJ databases">
        <title>Multicomponent nature underlies the extraordinary mechanical properties of spider dragline silk.</title>
        <authorList>
            <person name="Kono N."/>
            <person name="Nakamura H."/>
            <person name="Mori M."/>
            <person name="Yoshida Y."/>
            <person name="Ohtoshi R."/>
            <person name="Malay A.D."/>
            <person name="Moran D.A.P."/>
            <person name="Tomita M."/>
            <person name="Numata K."/>
            <person name="Arakawa K."/>
        </authorList>
    </citation>
    <scope>NUCLEOTIDE SEQUENCE</scope>
</reference>
<dbReference type="Proteomes" id="UP000886998">
    <property type="component" value="Unassembled WGS sequence"/>
</dbReference>
<keyword evidence="2" id="KW-1185">Reference proteome</keyword>